<dbReference type="GO" id="GO:0008234">
    <property type="term" value="F:cysteine-type peptidase activity"/>
    <property type="evidence" value="ECO:0007669"/>
    <property type="project" value="UniProtKB-KW"/>
</dbReference>
<dbReference type="InterPro" id="IPR038765">
    <property type="entry name" value="Papain-like_cys_pep_sf"/>
</dbReference>
<sequence length="684" mass="78058">MSLPAHPESPHNLGPNGGHILRKWYSRHRMRGRGIPDEASSYICFATRSAPAPGRTPIPWRRERAVHRGRDTGCHYLRRTGASVKLVFGLVRQQPPKESLPQQELLLQATLGRLFRLNRHATTTETRLWQNLFRVRAVKAPFDLKLVLPGTHSALPRWARRCYCSGGSPDAVGKLSHLNMDVDKSNDDQAPCTLKLQKGFYWRNPTYIVGPEGLSVQDVLRPIEPGRMLNDKIINRGLQFCRSDLSLWCPSMHNEFFFFKTFFYTKLCASGTRGDLTTRLEWCIRRVAVHQKLQLLVQFVVQWITVPQQNNLVDCGLYFLHFVQRILDNPMEFISAFMNRDTTCAWDEDRIPGTRAKLIRCVSKLVNNFSKLTDRDKSMRGTRWRRQRRSQSIRWKSILPDTRSTTNAATSASLSILMHVELLRCLPQRGSPVQNIEAGPYICFPCRSIMEHHAWQVAAMVPALDGVTIEDLEARLEDGNDWNLDDETNVPECWGRHASKTSDRCNVSERYIRHLKATELGLGSDEEYTKHEQYLAEIETPRIIVGDVEVPTVTRPVQDAVDAVLVQHMQALWLLQGVHGCLVINEFLHQDPAAQQRLKGVCAGLDGTISTKVTLCDQQRKEGLAQLSPHDLEKLRSVLRWMKRPGYDVLADMLARWIQTHADTTIKGVAVSKPKLIVDLRDVR</sequence>
<evidence type="ECO:0000313" key="3">
    <source>
        <dbReference type="Proteomes" id="UP001215598"/>
    </source>
</evidence>
<proteinExistence type="predicted"/>
<dbReference type="Proteomes" id="UP001215598">
    <property type="component" value="Unassembled WGS sequence"/>
</dbReference>
<evidence type="ECO:0000256" key="1">
    <source>
        <dbReference type="ARBA" id="ARBA00022807"/>
    </source>
</evidence>
<organism evidence="2 3">
    <name type="scientific">Mycena metata</name>
    <dbReference type="NCBI Taxonomy" id="1033252"/>
    <lineage>
        <taxon>Eukaryota</taxon>
        <taxon>Fungi</taxon>
        <taxon>Dikarya</taxon>
        <taxon>Basidiomycota</taxon>
        <taxon>Agaricomycotina</taxon>
        <taxon>Agaricomycetes</taxon>
        <taxon>Agaricomycetidae</taxon>
        <taxon>Agaricales</taxon>
        <taxon>Marasmiineae</taxon>
        <taxon>Mycenaceae</taxon>
        <taxon>Mycena</taxon>
    </lineage>
</organism>
<keyword evidence="1" id="KW-0645">Protease</keyword>
<accession>A0AAD7MUB1</accession>
<evidence type="ECO:0008006" key="4">
    <source>
        <dbReference type="Google" id="ProtNLM"/>
    </source>
</evidence>
<dbReference type="AlphaFoldDB" id="A0AAD7MUB1"/>
<keyword evidence="3" id="KW-1185">Reference proteome</keyword>
<keyword evidence="1" id="KW-0378">Hydrolase</keyword>
<dbReference type="EMBL" id="JARKIB010000146">
    <property type="protein sequence ID" value="KAJ7732297.1"/>
    <property type="molecule type" value="Genomic_DNA"/>
</dbReference>
<comment type="caution">
    <text evidence="2">The sequence shown here is derived from an EMBL/GenBank/DDBJ whole genome shotgun (WGS) entry which is preliminary data.</text>
</comment>
<dbReference type="PANTHER" id="PTHR46915">
    <property type="entry name" value="UBIQUITIN-LIKE PROTEASE 4-RELATED"/>
    <property type="match status" value="1"/>
</dbReference>
<dbReference type="Gene3D" id="1.10.418.20">
    <property type="match status" value="1"/>
</dbReference>
<keyword evidence="1" id="KW-0788">Thiol protease</keyword>
<protein>
    <recommendedName>
        <fullName evidence="4">Ubiquitin-like protease family profile domain-containing protein</fullName>
    </recommendedName>
</protein>
<evidence type="ECO:0000313" key="2">
    <source>
        <dbReference type="EMBL" id="KAJ7732297.1"/>
    </source>
</evidence>
<dbReference type="PANTHER" id="PTHR46915:SF2">
    <property type="entry name" value="UBIQUITIN-LIKE PROTEASE 4"/>
    <property type="match status" value="1"/>
</dbReference>
<name>A0AAD7MUB1_9AGAR</name>
<reference evidence="2" key="1">
    <citation type="submission" date="2023-03" db="EMBL/GenBank/DDBJ databases">
        <title>Massive genome expansion in bonnet fungi (Mycena s.s.) driven by repeated elements and novel gene families across ecological guilds.</title>
        <authorList>
            <consortium name="Lawrence Berkeley National Laboratory"/>
            <person name="Harder C.B."/>
            <person name="Miyauchi S."/>
            <person name="Viragh M."/>
            <person name="Kuo A."/>
            <person name="Thoen E."/>
            <person name="Andreopoulos B."/>
            <person name="Lu D."/>
            <person name="Skrede I."/>
            <person name="Drula E."/>
            <person name="Henrissat B."/>
            <person name="Morin E."/>
            <person name="Kohler A."/>
            <person name="Barry K."/>
            <person name="LaButti K."/>
            <person name="Morin E."/>
            <person name="Salamov A."/>
            <person name="Lipzen A."/>
            <person name="Mereny Z."/>
            <person name="Hegedus B."/>
            <person name="Baldrian P."/>
            <person name="Stursova M."/>
            <person name="Weitz H."/>
            <person name="Taylor A."/>
            <person name="Grigoriev I.V."/>
            <person name="Nagy L.G."/>
            <person name="Martin F."/>
            <person name="Kauserud H."/>
        </authorList>
    </citation>
    <scope>NUCLEOTIDE SEQUENCE</scope>
    <source>
        <strain evidence="2">CBHHK182m</strain>
    </source>
</reference>
<gene>
    <name evidence="2" type="ORF">B0H16DRAFT_1468645</name>
</gene>
<dbReference type="SUPFAM" id="SSF54001">
    <property type="entry name" value="Cysteine proteinases"/>
    <property type="match status" value="1"/>
</dbReference>